<gene>
    <name evidence="1" type="ordered locus">Gobs_1146</name>
</gene>
<evidence type="ECO:0000313" key="1">
    <source>
        <dbReference type="EMBL" id="ADB73905.1"/>
    </source>
</evidence>
<keyword evidence="2" id="KW-1185">Reference proteome</keyword>
<sequence length="157" mass="16889">MTQTAPLAVLDPESPFVALSKQADLRVSVRRTLRAGTLTGTPVEDPGITPDHRHEMTRLDVLENDVDLVERAGQLLAAMPRRRLDVTASLSGDALTLEVDVTGADRLDVYVDDQPRASADATDEHRTITVDGVPGARVVRVEGFAAGELVAARTLRV</sequence>
<evidence type="ECO:0000313" key="2">
    <source>
        <dbReference type="Proteomes" id="UP000001382"/>
    </source>
</evidence>
<reference evidence="1 2" key="1">
    <citation type="journal article" date="2010" name="Stand. Genomic Sci.">
        <title>Complete genome sequence of Geodermatophilus obscurus type strain (G-20).</title>
        <authorList>
            <person name="Ivanova N."/>
            <person name="Sikorski J."/>
            <person name="Jando M."/>
            <person name="Munk C."/>
            <person name="Lapidus A."/>
            <person name="Glavina Del Rio T."/>
            <person name="Copeland A."/>
            <person name="Tice H."/>
            <person name="Cheng J.-F."/>
            <person name="Lucas S."/>
            <person name="Chen F."/>
            <person name="Nolan M."/>
            <person name="Bruce D."/>
            <person name="Goodwin L."/>
            <person name="Pitluck S."/>
            <person name="Mavromatis K."/>
            <person name="Mikhailova N."/>
            <person name="Pati A."/>
            <person name="Chen A."/>
            <person name="Palaniappan K."/>
            <person name="Land M."/>
            <person name="Hauser L."/>
            <person name="Chang Y.-J."/>
            <person name="Jeffries C.D."/>
            <person name="Meincke L."/>
            <person name="Brettin T."/>
            <person name="Detter J.C."/>
            <person name="Detter J.C."/>
            <person name="Rohde M."/>
            <person name="Goeker M."/>
            <person name="Bristow J."/>
            <person name="Eisen J.A."/>
            <person name="Markowitz V."/>
            <person name="Hugenholtz P."/>
            <person name="Kyrpides N.C."/>
            <person name="Klenk H.-P."/>
        </authorList>
    </citation>
    <scope>NUCLEOTIDE SEQUENCE [LARGE SCALE GENOMIC DNA]</scope>
    <source>
        <strain evidence="2">ATCC 25078 / DSM 43160 / JCM 3152 / KCC A-0152 / KCTC 9177 / NBRC 13315 / NRRL B-3577 / G-20</strain>
    </source>
</reference>
<name>D2SAH6_GEOOG</name>
<dbReference type="HOGENOM" id="CLU_1675402_0_0_11"/>
<protein>
    <submittedName>
        <fullName evidence="1">Uncharacterized protein</fullName>
    </submittedName>
</protein>
<dbReference type="eggNOG" id="COG0793">
    <property type="taxonomic scope" value="Bacteria"/>
</dbReference>
<dbReference type="KEGG" id="gob:Gobs_1146"/>
<proteinExistence type="predicted"/>
<dbReference type="STRING" id="526225.Gobs_1146"/>
<dbReference type="EMBL" id="CP001867">
    <property type="protein sequence ID" value="ADB73905.1"/>
    <property type="molecule type" value="Genomic_DNA"/>
</dbReference>
<reference evidence="2" key="2">
    <citation type="submission" date="2010-01" db="EMBL/GenBank/DDBJ databases">
        <title>The complete genome of Geodermatophilus obscurus DSM 43160.</title>
        <authorList>
            <consortium name="US DOE Joint Genome Institute (JGI-PGF)"/>
            <person name="Lucas S."/>
            <person name="Copeland A."/>
            <person name="Lapidus A."/>
            <person name="Glavina del Rio T."/>
            <person name="Dalin E."/>
            <person name="Tice H."/>
            <person name="Bruce D."/>
            <person name="Goodwin L."/>
            <person name="Pitluck S."/>
            <person name="Kyrpides N."/>
            <person name="Mavromatis K."/>
            <person name="Ivanova N."/>
            <person name="Munk A.C."/>
            <person name="Brettin T."/>
            <person name="Detter J.C."/>
            <person name="Han C."/>
            <person name="Larimer F."/>
            <person name="Land M."/>
            <person name="Hauser L."/>
            <person name="Markowitz V."/>
            <person name="Cheng J.-F."/>
            <person name="Hugenholtz P."/>
            <person name="Woyke T."/>
            <person name="Wu D."/>
            <person name="Jando M."/>
            <person name="Schneider S."/>
            <person name="Klenk H.-P."/>
            <person name="Eisen J.A."/>
        </authorList>
    </citation>
    <scope>NUCLEOTIDE SEQUENCE [LARGE SCALE GENOMIC DNA]</scope>
    <source>
        <strain evidence="2">ATCC 25078 / DSM 43160 / JCM 3152 / KCC A-0152 / KCTC 9177 / NBRC 13315 / NRRL B-3577 / G-20</strain>
    </source>
</reference>
<dbReference type="Proteomes" id="UP000001382">
    <property type="component" value="Chromosome"/>
</dbReference>
<dbReference type="RefSeq" id="WP_012947346.1">
    <property type="nucleotide sequence ID" value="NC_013757.1"/>
</dbReference>
<dbReference type="OrthoDB" id="3275712at2"/>
<organism evidence="1 2">
    <name type="scientific">Geodermatophilus obscurus (strain ATCC 25078 / DSM 43160 / JCM 3152 / CCUG 61914 / KCC A-0152 / KCTC 9177 / NBRC 13315 / NRRL B-3577 / G-20)</name>
    <dbReference type="NCBI Taxonomy" id="526225"/>
    <lineage>
        <taxon>Bacteria</taxon>
        <taxon>Bacillati</taxon>
        <taxon>Actinomycetota</taxon>
        <taxon>Actinomycetes</taxon>
        <taxon>Geodermatophilales</taxon>
        <taxon>Geodermatophilaceae</taxon>
        <taxon>Geodermatophilus</taxon>
    </lineage>
</organism>
<accession>D2SAH6</accession>
<dbReference type="AlphaFoldDB" id="D2SAH6"/>